<evidence type="ECO:0000313" key="9">
    <source>
        <dbReference type="EMBL" id="ABI67520.1"/>
    </source>
</evidence>
<dbReference type="HOGENOM" id="CLU_017295_3_1_9"/>
<dbReference type="Pfam" id="PF17820">
    <property type="entry name" value="PDZ_6"/>
    <property type="match status" value="1"/>
</dbReference>
<feature type="domain" description="PDZ" evidence="8">
    <location>
        <begin position="98"/>
        <end position="162"/>
    </location>
</feature>
<dbReference type="SMART" id="SM00245">
    <property type="entry name" value="TSPc"/>
    <property type="match status" value="1"/>
</dbReference>
<dbReference type="SUPFAM" id="SSF50156">
    <property type="entry name" value="PDZ domain-like"/>
    <property type="match status" value="1"/>
</dbReference>
<dbReference type="InterPro" id="IPR005151">
    <property type="entry name" value="Tail-specific_protease"/>
</dbReference>
<dbReference type="Pfam" id="PF03572">
    <property type="entry name" value="Peptidase_S41"/>
    <property type="match status" value="1"/>
</dbReference>
<evidence type="ECO:0000256" key="6">
    <source>
        <dbReference type="RuleBase" id="RU004404"/>
    </source>
</evidence>
<evidence type="ECO:0000256" key="3">
    <source>
        <dbReference type="ARBA" id="ARBA00022729"/>
    </source>
</evidence>
<dbReference type="EMBL" id="CP000448">
    <property type="protein sequence ID" value="ABI67520.1"/>
    <property type="molecule type" value="Genomic_DNA"/>
</dbReference>
<evidence type="ECO:0000256" key="5">
    <source>
        <dbReference type="ARBA" id="ARBA00022825"/>
    </source>
</evidence>
<dbReference type="PANTHER" id="PTHR32060">
    <property type="entry name" value="TAIL-SPECIFIC PROTEASE"/>
    <property type="match status" value="1"/>
</dbReference>
<reference evidence="10" key="1">
    <citation type="journal article" date="2010" name="Environ. Microbiol.">
        <title>The genome of Syntrophomonas wolfei: new insights into syntrophic metabolism and biohydrogen production.</title>
        <authorList>
            <person name="Sieber J.R."/>
            <person name="Sims D.R."/>
            <person name="Han C."/>
            <person name="Kim E."/>
            <person name="Lykidis A."/>
            <person name="Lapidus A.L."/>
            <person name="McDonnald E."/>
            <person name="Rohlin L."/>
            <person name="Culley D.E."/>
            <person name="Gunsalus R."/>
            <person name="McInerney M.J."/>
        </authorList>
    </citation>
    <scope>NUCLEOTIDE SEQUENCE [LARGE SCALE GENOMIC DNA]</scope>
    <source>
        <strain evidence="10">DSM 2245B / Goettingen</strain>
    </source>
</reference>
<dbReference type="Pfam" id="PF13205">
    <property type="entry name" value="Big_5"/>
    <property type="match status" value="1"/>
</dbReference>
<dbReference type="NCBIfam" id="TIGR00225">
    <property type="entry name" value="prc"/>
    <property type="match status" value="1"/>
</dbReference>
<keyword evidence="4 6" id="KW-0378">Hydrolase</keyword>
<evidence type="ECO:0000259" key="8">
    <source>
        <dbReference type="PROSITE" id="PS50106"/>
    </source>
</evidence>
<dbReference type="InterPro" id="IPR004447">
    <property type="entry name" value="Peptidase_S41A"/>
</dbReference>
<dbReference type="InterPro" id="IPR032812">
    <property type="entry name" value="SbsA_Ig"/>
</dbReference>
<keyword evidence="2 6" id="KW-0645">Protease</keyword>
<dbReference type="CDD" id="cd06782">
    <property type="entry name" value="cpPDZ_CPP-like"/>
    <property type="match status" value="1"/>
</dbReference>
<dbReference type="PROSITE" id="PS50106">
    <property type="entry name" value="PDZ"/>
    <property type="match status" value="1"/>
</dbReference>
<feature type="chain" id="PRO_5004168921" evidence="7">
    <location>
        <begin position="17"/>
        <end position="564"/>
    </location>
</feature>
<dbReference type="InterPro" id="IPR001478">
    <property type="entry name" value="PDZ"/>
</dbReference>
<dbReference type="eggNOG" id="COG0793">
    <property type="taxonomic scope" value="Bacteria"/>
</dbReference>
<dbReference type="InterPro" id="IPR036034">
    <property type="entry name" value="PDZ_sf"/>
</dbReference>
<keyword evidence="3 7" id="KW-0732">Signal</keyword>
<dbReference type="SUPFAM" id="SSF52096">
    <property type="entry name" value="ClpP/crotonase"/>
    <property type="match status" value="1"/>
</dbReference>
<keyword evidence="10" id="KW-1185">Reference proteome</keyword>
<accession>Q0B0I4</accession>
<gene>
    <name evidence="9" type="ordered locus">Swol_0168</name>
</gene>
<dbReference type="GO" id="GO:0004252">
    <property type="term" value="F:serine-type endopeptidase activity"/>
    <property type="evidence" value="ECO:0007669"/>
    <property type="project" value="UniProtKB-EC"/>
</dbReference>
<dbReference type="SMART" id="SM00228">
    <property type="entry name" value="PDZ"/>
    <property type="match status" value="1"/>
</dbReference>
<sequence length="564" mass="62007">MILMLSLLLMVGPLGAANPEDGFKPAAIIELQSHRLAAYSSDSTPEEQVRYWLQHAYMDPVPERVLYAGSIDEMIRSLNDPYTSFMTPEEYDSFVSPGVIGIGIYIESVPQGILVKSLIPGSPAEEGGLQSGDIIIRVKEHQEENWISLAGLSTDQGGSLIRGPAGSQVDLTIIRGEQLLQFTFTRKKVEIPPVVTSLPDPATACIDLNTFLNSENQPSTASLFAEALQDMESQGAQGYILDLRDNGGGYVYNALDISGFFIGDKPAMQVRPLVTSDTALKHELLITKPVVVLINQNTASASEILSGALKDYNCALFLGQTTYGKGCMQSAYPIFNQGKLYGYLKMTTARYFTPLGYVVDQTGINPDITINQSDPLLAARLLLSATVPSSSGSNSSMVKLINGNQEYRIDINRAQQQEYWPVYNEIIDHAGSTRLMLPDSSAWTQASPEQLQAKWPLYYPGYHPFPTVNKHPGESITISFSHDVDPASIYNQAIELREKESGKSIDLNFQLKNEKELQLTPQKPLQPDQEYWLIVHPGANGVRSHDQQIPLSTGYITIIMVPGT</sequence>
<name>Q0B0I4_SYNWW</name>
<proteinExistence type="inferred from homology"/>
<dbReference type="EC" id="3.4.21.102" evidence="9"/>
<dbReference type="STRING" id="335541.Swol_0168"/>
<dbReference type="GO" id="GO:0006508">
    <property type="term" value="P:proteolysis"/>
    <property type="evidence" value="ECO:0007669"/>
    <property type="project" value="UniProtKB-KW"/>
</dbReference>
<evidence type="ECO:0000256" key="4">
    <source>
        <dbReference type="ARBA" id="ARBA00022801"/>
    </source>
</evidence>
<dbReference type="Gene3D" id="3.90.226.10">
    <property type="entry name" value="2-enoyl-CoA Hydratase, Chain A, domain 1"/>
    <property type="match status" value="1"/>
</dbReference>
<evidence type="ECO:0000256" key="1">
    <source>
        <dbReference type="ARBA" id="ARBA00009179"/>
    </source>
</evidence>
<dbReference type="KEGG" id="swo:Swol_0168"/>
<evidence type="ECO:0000256" key="7">
    <source>
        <dbReference type="SAM" id="SignalP"/>
    </source>
</evidence>
<evidence type="ECO:0000313" key="10">
    <source>
        <dbReference type="Proteomes" id="UP000001968"/>
    </source>
</evidence>
<dbReference type="Gene3D" id="2.30.42.10">
    <property type="match status" value="1"/>
</dbReference>
<dbReference type="AlphaFoldDB" id="Q0B0I4"/>
<dbReference type="InterPro" id="IPR029045">
    <property type="entry name" value="ClpP/crotonase-like_dom_sf"/>
</dbReference>
<dbReference type="GO" id="GO:0030288">
    <property type="term" value="C:outer membrane-bounded periplasmic space"/>
    <property type="evidence" value="ECO:0007669"/>
    <property type="project" value="TreeGrafter"/>
</dbReference>
<dbReference type="Proteomes" id="UP000001968">
    <property type="component" value="Chromosome"/>
</dbReference>
<dbReference type="OrthoDB" id="9812068at2"/>
<comment type="similarity">
    <text evidence="1 6">Belongs to the peptidase S41A family.</text>
</comment>
<dbReference type="GO" id="GO:0007165">
    <property type="term" value="P:signal transduction"/>
    <property type="evidence" value="ECO:0007669"/>
    <property type="project" value="TreeGrafter"/>
</dbReference>
<evidence type="ECO:0000256" key="2">
    <source>
        <dbReference type="ARBA" id="ARBA00022670"/>
    </source>
</evidence>
<dbReference type="CDD" id="cd07560">
    <property type="entry name" value="Peptidase_S41_CPP"/>
    <property type="match status" value="1"/>
</dbReference>
<protein>
    <submittedName>
        <fullName evidence="9">C-terminal processing peptidase</fullName>
        <ecNumber evidence="9">3.4.21.102</ecNumber>
    </submittedName>
</protein>
<dbReference type="Gene3D" id="3.30.750.44">
    <property type="match status" value="1"/>
</dbReference>
<keyword evidence="5 6" id="KW-0720">Serine protease</keyword>
<organism evidence="9 10">
    <name type="scientific">Syntrophomonas wolfei subsp. wolfei (strain DSM 2245B / Goettingen)</name>
    <dbReference type="NCBI Taxonomy" id="335541"/>
    <lineage>
        <taxon>Bacteria</taxon>
        <taxon>Bacillati</taxon>
        <taxon>Bacillota</taxon>
        <taxon>Clostridia</taxon>
        <taxon>Eubacteriales</taxon>
        <taxon>Syntrophomonadaceae</taxon>
        <taxon>Syntrophomonas</taxon>
    </lineage>
</organism>
<feature type="signal peptide" evidence="7">
    <location>
        <begin position="1"/>
        <end position="16"/>
    </location>
</feature>
<dbReference type="PANTHER" id="PTHR32060:SF30">
    <property type="entry name" value="CARBOXY-TERMINAL PROCESSING PROTEASE CTPA"/>
    <property type="match status" value="1"/>
</dbReference>
<dbReference type="InterPro" id="IPR041489">
    <property type="entry name" value="PDZ_6"/>
</dbReference>